<dbReference type="SUPFAM" id="SSF56112">
    <property type="entry name" value="Protein kinase-like (PK-like)"/>
    <property type="match status" value="1"/>
</dbReference>
<feature type="domain" description="Protein kinase" evidence="11">
    <location>
        <begin position="258"/>
        <end position="595"/>
    </location>
</feature>
<accession>A0AAD2DB21</accession>
<reference evidence="12" key="1">
    <citation type="submission" date="2023-07" db="EMBL/GenBank/DDBJ databases">
        <authorList>
            <consortium name="AG Swart"/>
            <person name="Singh M."/>
            <person name="Singh A."/>
            <person name="Seah K."/>
            <person name="Emmerich C."/>
        </authorList>
    </citation>
    <scope>NUCLEOTIDE SEQUENCE</scope>
    <source>
        <strain evidence="12">DP1</strain>
    </source>
</reference>
<evidence type="ECO:0000256" key="10">
    <source>
        <dbReference type="SAM" id="MobiDB-lite"/>
    </source>
</evidence>
<dbReference type="Proteomes" id="UP001295684">
    <property type="component" value="Unassembled WGS sequence"/>
</dbReference>
<sequence length="687" mass="78036">MDRKGSDDVFDKKKRKKEESKHHKHVRMSNDIRDSRNNRSTSHNRPGVHMDKYKQHDTSGPITVKNSKLPSAFDVNHKSKRSMKSIVKVDKKAHETSYYKNNKESHHVKPPKTSHGKNTRTSNEYPEHSPTNGEEERKGAKDDYKHGIKNKPKTLINKKLPDVFSNPQMKYKAMKNEQYIKQTGLKSDQSNIILAGRDDRRNKPKKNKKDASRVEDPRKSKQTTLDPMSISIEQKKSMKRKLHEVVSKGEPSSKYDAMGASKSNGFGSFSKISPDVQINSFSPSSVKLQHMVSLALVKSSNLSGPIKKMLHVPSFSIYCVKEIPISSREANSQLKRWVGEWETISQKPEAQNYLVSIHGAHWNSPEGCVSLIMEYLNGGSLLNLVDNVGALPENILLDITHSVLHSLNYMHNKAKVSHNGLGMSQIMFNQDGEIKLNLGISQIFPKEEIGYTSSLEPSKMNLYSIHQINSPARSKKMSLFNDLSTSESERSQAFKREIFSQDIFDLGYILLVSAIGGLDLINHESLDFSNTKDACCLLHMCEQVKVDKNSITISDLLEERYSKSFSDFLCKCLKFDYNEREPIKTLVGKDGHPWLNQRGLEKSSSEFDITLPELLSISGGCLEDKNCSTLYLDEFKSTQVDKLLDFIECVDDRPAHISKNKIKKVAEELGIDPDYLHKQLKQIDYFK</sequence>
<dbReference type="SMART" id="SM00220">
    <property type="entry name" value="S_TKc"/>
    <property type="match status" value="1"/>
</dbReference>
<evidence type="ECO:0000256" key="7">
    <source>
        <dbReference type="ARBA" id="ARBA00049014"/>
    </source>
</evidence>
<feature type="compositionally biased region" description="Basic and acidic residues" evidence="10">
    <location>
        <begin position="28"/>
        <end position="37"/>
    </location>
</feature>
<dbReference type="PANTHER" id="PTHR48013:SF9">
    <property type="entry name" value="DUAL SPECIFICITY MITOGEN-ACTIVATED PROTEIN KINASE KINASE 5"/>
    <property type="match status" value="1"/>
</dbReference>
<feature type="compositionally biased region" description="Polar residues" evidence="10">
    <location>
        <begin position="58"/>
        <end position="69"/>
    </location>
</feature>
<keyword evidence="4" id="KW-0067">ATP-binding</keyword>
<keyword evidence="2" id="KW-0547">Nucleotide-binding</keyword>
<comment type="catalytic activity">
    <reaction evidence="8">
        <text>L-threonyl-[protein] + ATP = O-phospho-L-threonyl-[protein] + ADP + H(+)</text>
        <dbReference type="Rhea" id="RHEA:46608"/>
        <dbReference type="Rhea" id="RHEA-COMP:11060"/>
        <dbReference type="Rhea" id="RHEA-COMP:11605"/>
        <dbReference type="ChEBI" id="CHEBI:15378"/>
        <dbReference type="ChEBI" id="CHEBI:30013"/>
        <dbReference type="ChEBI" id="CHEBI:30616"/>
        <dbReference type="ChEBI" id="CHEBI:61977"/>
        <dbReference type="ChEBI" id="CHEBI:456216"/>
        <dbReference type="EC" id="2.7.12.2"/>
    </reaction>
</comment>
<dbReference type="AlphaFoldDB" id="A0AAD2DB21"/>
<feature type="compositionally biased region" description="Basic and acidic residues" evidence="10">
    <location>
        <begin position="1"/>
        <end position="21"/>
    </location>
</feature>
<feature type="compositionally biased region" description="Polar residues" evidence="10">
    <location>
        <begin position="119"/>
        <end position="132"/>
    </location>
</feature>
<evidence type="ECO:0000259" key="11">
    <source>
        <dbReference type="PROSITE" id="PS50011"/>
    </source>
</evidence>
<feature type="compositionally biased region" description="Basic and acidic residues" evidence="10">
    <location>
        <begin position="209"/>
        <end position="219"/>
    </location>
</feature>
<feature type="compositionally biased region" description="Basic and acidic residues" evidence="10">
    <location>
        <begin position="87"/>
        <end position="107"/>
    </location>
</feature>
<feature type="compositionally biased region" description="Polar residues" evidence="10">
    <location>
        <begin position="181"/>
        <end position="192"/>
    </location>
</feature>
<dbReference type="EMBL" id="CAMPGE010030187">
    <property type="protein sequence ID" value="CAI2387697.1"/>
    <property type="molecule type" value="Genomic_DNA"/>
</dbReference>
<evidence type="ECO:0000256" key="3">
    <source>
        <dbReference type="ARBA" id="ARBA00022777"/>
    </source>
</evidence>
<comment type="catalytic activity">
    <reaction evidence="9">
        <text>L-tyrosyl-[protein] + ATP = O-phospho-L-tyrosyl-[protein] + ADP + H(+)</text>
        <dbReference type="Rhea" id="RHEA:10596"/>
        <dbReference type="Rhea" id="RHEA-COMP:10136"/>
        <dbReference type="Rhea" id="RHEA-COMP:20101"/>
        <dbReference type="ChEBI" id="CHEBI:15378"/>
        <dbReference type="ChEBI" id="CHEBI:30616"/>
        <dbReference type="ChEBI" id="CHEBI:46858"/>
        <dbReference type="ChEBI" id="CHEBI:61978"/>
        <dbReference type="ChEBI" id="CHEBI:456216"/>
        <dbReference type="EC" id="2.7.12.2"/>
    </reaction>
</comment>
<feature type="compositionally biased region" description="Basic and acidic residues" evidence="10">
    <location>
        <begin position="134"/>
        <end position="146"/>
    </location>
</feature>
<protein>
    <recommendedName>
        <fullName evidence="6">mitogen-activated protein kinase kinase</fullName>
        <ecNumber evidence="6">2.7.12.2</ecNumber>
    </recommendedName>
</protein>
<feature type="region of interest" description="Disordered" evidence="10">
    <location>
        <begin position="1"/>
        <end position="161"/>
    </location>
</feature>
<dbReference type="InterPro" id="IPR011009">
    <property type="entry name" value="Kinase-like_dom_sf"/>
</dbReference>
<dbReference type="Gene3D" id="1.10.510.10">
    <property type="entry name" value="Transferase(Phosphotransferase) domain 1"/>
    <property type="match status" value="1"/>
</dbReference>
<dbReference type="PROSITE" id="PS50011">
    <property type="entry name" value="PROTEIN_KINASE_DOM"/>
    <property type="match status" value="1"/>
</dbReference>
<evidence type="ECO:0000256" key="6">
    <source>
        <dbReference type="ARBA" id="ARBA00038999"/>
    </source>
</evidence>
<proteinExistence type="inferred from homology"/>
<keyword evidence="3" id="KW-0418">Kinase</keyword>
<organism evidence="12 13">
    <name type="scientific">Euplotes crassus</name>
    <dbReference type="NCBI Taxonomy" id="5936"/>
    <lineage>
        <taxon>Eukaryota</taxon>
        <taxon>Sar</taxon>
        <taxon>Alveolata</taxon>
        <taxon>Ciliophora</taxon>
        <taxon>Intramacronucleata</taxon>
        <taxon>Spirotrichea</taxon>
        <taxon>Hypotrichia</taxon>
        <taxon>Euplotida</taxon>
        <taxon>Euplotidae</taxon>
        <taxon>Moneuplotes</taxon>
    </lineage>
</organism>
<dbReference type="Pfam" id="PF00069">
    <property type="entry name" value="Pkinase"/>
    <property type="match status" value="1"/>
</dbReference>
<evidence type="ECO:0000313" key="13">
    <source>
        <dbReference type="Proteomes" id="UP001295684"/>
    </source>
</evidence>
<evidence type="ECO:0000256" key="2">
    <source>
        <dbReference type="ARBA" id="ARBA00022741"/>
    </source>
</evidence>
<gene>
    <name evidence="12" type="ORF">ECRASSUSDP1_LOCUS29331</name>
</gene>
<evidence type="ECO:0000256" key="8">
    <source>
        <dbReference type="ARBA" id="ARBA00049299"/>
    </source>
</evidence>
<dbReference type="GO" id="GO:0005524">
    <property type="term" value="F:ATP binding"/>
    <property type="evidence" value="ECO:0007669"/>
    <property type="project" value="UniProtKB-KW"/>
</dbReference>
<feature type="compositionally biased region" description="Basic residues" evidence="10">
    <location>
        <begin position="108"/>
        <end position="118"/>
    </location>
</feature>
<dbReference type="GO" id="GO:0004708">
    <property type="term" value="F:MAP kinase kinase activity"/>
    <property type="evidence" value="ECO:0007669"/>
    <property type="project" value="UniProtKB-EC"/>
</dbReference>
<comment type="caution">
    <text evidence="12">The sequence shown here is derived from an EMBL/GenBank/DDBJ whole genome shotgun (WGS) entry which is preliminary data.</text>
</comment>
<keyword evidence="1" id="KW-0808">Transferase</keyword>
<keyword evidence="13" id="KW-1185">Reference proteome</keyword>
<evidence type="ECO:0000313" key="12">
    <source>
        <dbReference type="EMBL" id="CAI2387697.1"/>
    </source>
</evidence>
<comment type="catalytic activity">
    <reaction evidence="7">
        <text>L-seryl-[protein] + ATP = O-phospho-L-seryl-[protein] + ADP + H(+)</text>
        <dbReference type="Rhea" id="RHEA:17989"/>
        <dbReference type="Rhea" id="RHEA-COMP:9863"/>
        <dbReference type="Rhea" id="RHEA-COMP:11604"/>
        <dbReference type="ChEBI" id="CHEBI:15378"/>
        <dbReference type="ChEBI" id="CHEBI:29999"/>
        <dbReference type="ChEBI" id="CHEBI:30616"/>
        <dbReference type="ChEBI" id="CHEBI:83421"/>
        <dbReference type="ChEBI" id="CHEBI:456216"/>
        <dbReference type="EC" id="2.7.12.2"/>
    </reaction>
</comment>
<comment type="similarity">
    <text evidence="5">Belongs to the protein kinase superfamily. STE Ser/Thr protein kinase family. MAP kinase kinase subfamily.</text>
</comment>
<evidence type="ECO:0000256" key="1">
    <source>
        <dbReference type="ARBA" id="ARBA00022679"/>
    </source>
</evidence>
<name>A0AAD2DB21_EUPCR</name>
<dbReference type="EC" id="2.7.12.2" evidence="6"/>
<dbReference type="InterPro" id="IPR000719">
    <property type="entry name" value="Prot_kinase_dom"/>
</dbReference>
<dbReference type="PANTHER" id="PTHR48013">
    <property type="entry name" value="DUAL SPECIFICITY MITOGEN-ACTIVATED PROTEIN KINASE KINASE 5-RELATED"/>
    <property type="match status" value="1"/>
</dbReference>
<evidence type="ECO:0000256" key="9">
    <source>
        <dbReference type="ARBA" id="ARBA00051693"/>
    </source>
</evidence>
<evidence type="ECO:0000256" key="4">
    <source>
        <dbReference type="ARBA" id="ARBA00022840"/>
    </source>
</evidence>
<evidence type="ECO:0000256" key="5">
    <source>
        <dbReference type="ARBA" id="ARBA00038035"/>
    </source>
</evidence>
<feature type="compositionally biased region" description="Basic and acidic residues" evidence="10">
    <location>
        <begin position="48"/>
        <end position="57"/>
    </location>
</feature>
<feature type="region of interest" description="Disordered" evidence="10">
    <location>
        <begin position="181"/>
        <end position="230"/>
    </location>
</feature>